<dbReference type="EMBL" id="MU254463">
    <property type="protein sequence ID" value="KAG9240386.1"/>
    <property type="molecule type" value="Genomic_DNA"/>
</dbReference>
<dbReference type="InterPro" id="IPR017972">
    <property type="entry name" value="Cyt_P450_CS"/>
</dbReference>
<evidence type="ECO:0000313" key="8">
    <source>
        <dbReference type="Proteomes" id="UP000887226"/>
    </source>
</evidence>
<keyword evidence="4 5" id="KW-0349">Heme</keyword>
<accession>A0A9P7YVD6</accession>
<evidence type="ECO:0000256" key="6">
    <source>
        <dbReference type="SAM" id="Phobius"/>
    </source>
</evidence>
<dbReference type="AlphaFoldDB" id="A0A9P7YVD6"/>
<keyword evidence="6" id="KW-0812">Transmembrane</keyword>
<dbReference type="SUPFAM" id="SSF48264">
    <property type="entry name" value="Cytochrome P450"/>
    <property type="match status" value="1"/>
</dbReference>
<dbReference type="InterPro" id="IPR036396">
    <property type="entry name" value="Cyt_P450_sf"/>
</dbReference>
<dbReference type="Pfam" id="PF00067">
    <property type="entry name" value="p450"/>
    <property type="match status" value="1"/>
</dbReference>
<keyword evidence="5" id="KW-0503">Monooxygenase</keyword>
<keyword evidence="3 4" id="KW-0408">Iron</keyword>
<dbReference type="PRINTS" id="PR00463">
    <property type="entry name" value="EP450I"/>
</dbReference>
<dbReference type="GO" id="GO:0016705">
    <property type="term" value="F:oxidoreductase activity, acting on paired donors, with incorporation or reduction of molecular oxygen"/>
    <property type="evidence" value="ECO:0007669"/>
    <property type="project" value="InterPro"/>
</dbReference>
<dbReference type="GO" id="GO:0005506">
    <property type="term" value="F:iron ion binding"/>
    <property type="evidence" value="ECO:0007669"/>
    <property type="project" value="InterPro"/>
</dbReference>
<sequence length="509" mass="57321">MFSDEQSFTSVTLIAIIFSFAGWIFYCQFLHPLRTIPGPILASFSQAWIVYHTVRGDLEKAQRKLHKKHGYLIRIAPDEIACSDPEGIKIIYGKKTVFSKAESYAAFTPPTDVQDVGYAGHFATRDEKAHSQRREIVEKVYSLPSILQYEPLIDSCTDMFCSTMKEFANEKSVVDLGLWINRYTFDVIGELFFGTAFGFMRLRKDVGLCMTAVDTLRSTFAVKSALPPSLTYFYKLLTIYFMDTVKGAMVAVSKIDAAAMTAVRRRTEAIEQKKDKRRDLLRKMLDISAKTKDEKAFTRDHISFETQNAVFDGGDPTAIAINSILYHLVRNPSTYERVTAEIDAANLSLPVAYDDASKLPYLKACINEAMRIHPSVGATLSRVVPEAGATVSGFYIPGGNRVGINAAVVQFDEKVFGEDSEAFNPDRWFSSDKGKVTKMEETMLQFGMGPRQCIGQHIALVEIYKFVPHVMKLFHIRLEEPVKSWTTKTSWFSKQSSINVYIEERSAGN</sequence>
<keyword evidence="5" id="KW-0560">Oxidoreductase</keyword>
<comment type="cofactor">
    <cofactor evidence="1 4">
        <name>heme</name>
        <dbReference type="ChEBI" id="CHEBI:30413"/>
    </cofactor>
</comment>
<evidence type="ECO:0000256" key="4">
    <source>
        <dbReference type="PIRSR" id="PIRSR602401-1"/>
    </source>
</evidence>
<gene>
    <name evidence="7" type="ORF">BJ878DRAFT_537158</name>
</gene>
<feature type="transmembrane region" description="Helical" evidence="6">
    <location>
        <begin position="7"/>
        <end position="26"/>
    </location>
</feature>
<keyword evidence="6" id="KW-1133">Transmembrane helix</keyword>
<dbReference type="GO" id="GO:0004497">
    <property type="term" value="F:monooxygenase activity"/>
    <property type="evidence" value="ECO:0007669"/>
    <property type="project" value="UniProtKB-KW"/>
</dbReference>
<dbReference type="InterPro" id="IPR001128">
    <property type="entry name" value="Cyt_P450"/>
</dbReference>
<dbReference type="InterPro" id="IPR050121">
    <property type="entry name" value="Cytochrome_P450_monoxygenase"/>
</dbReference>
<proteinExistence type="inferred from homology"/>
<dbReference type="PANTHER" id="PTHR24305">
    <property type="entry name" value="CYTOCHROME P450"/>
    <property type="match status" value="1"/>
</dbReference>
<comment type="similarity">
    <text evidence="5">Belongs to the cytochrome P450 family.</text>
</comment>
<keyword evidence="6" id="KW-0472">Membrane</keyword>
<reference evidence="7" key="1">
    <citation type="journal article" date="2021" name="IMA Fungus">
        <title>Genomic characterization of three marine fungi, including Emericellopsis atlantica sp. nov. with signatures of a generalist lifestyle and marine biomass degradation.</title>
        <authorList>
            <person name="Hagestad O.C."/>
            <person name="Hou L."/>
            <person name="Andersen J.H."/>
            <person name="Hansen E.H."/>
            <person name="Altermark B."/>
            <person name="Li C."/>
            <person name="Kuhnert E."/>
            <person name="Cox R.J."/>
            <person name="Crous P.W."/>
            <person name="Spatafora J.W."/>
            <person name="Lail K."/>
            <person name="Amirebrahimi M."/>
            <person name="Lipzen A."/>
            <person name="Pangilinan J."/>
            <person name="Andreopoulos W."/>
            <person name="Hayes R.D."/>
            <person name="Ng V."/>
            <person name="Grigoriev I.V."/>
            <person name="Jackson S.A."/>
            <person name="Sutton T.D.S."/>
            <person name="Dobson A.D.W."/>
            <person name="Rama T."/>
        </authorList>
    </citation>
    <scope>NUCLEOTIDE SEQUENCE</scope>
    <source>
        <strain evidence="7">TRa3180A</strain>
    </source>
</reference>
<protein>
    <submittedName>
        <fullName evidence="7">Cytochrome P450</fullName>
    </submittedName>
</protein>
<dbReference type="PANTHER" id="PTHR24305:SF229">
    <property type="entry name" value="P450, PUTATIVE (EUROFUNG)-RELATED"/>
    <property type="match status" value="1"/>
</dbReference>
<name>A0A9P7YVD6_9HELO</name>
<feature type="binding site" description="axial binding residue" evidence="4">
    <location>
        <position position="453"/>
    </location>
    <ligand>
        <name>heme</name>
        <dbReference type="ChEBI" id="CHEBI:30413"/>
    </ligand>
    <ligandPart>
        <name>Fe</name>
        <dbReference type="ChEBI" id="CHEBI:18248"/>
    </ligandPart>
</feature>
<keyword evidence="8" id="KW-1185">Reference proteome</keyword>
<keyword evidence="2 4" id="KW-0479">Metal-binding</keyword>
<dbReference type="OrthoDB" id="3934656at2759"/>
<dbReference type="Gene3D" id="1.10.630.10">
    <property type="entry name" value="Cytochrome P450"/>
    <property type="match status" value="1"/>
</dbReference>
<evidence type="ECO:0000256" key="5">
    <source>
        <dbReference type="RuleBase" id="RU000461"/>
    </source>
</evidence>
<organism evidence="7 8">
    <name type="scientific">Calycina marina</name>
    <dbReference type="NCBI Taxonomy" id="1763456"/>
    <lineage>
        <taxon>Eukaryota</taxon>
        <taxon>Fungi</taxon>
        <taxon>Dikarya</taxon>
        <taxon>Ascomycota</taxon>
        <taxon>Pezizomycotina</taxon>
        <taxon>Leotiomycetes</taxon>
        <taxon>Helotiales</taxon>
        <taxon>Pezizellaceae</taxon>
        <taxon>Calycina</taxon>
    </lineage>
</organism>
<evidence type="ECO:0000256" key="3">
    <source>
        <dbReference type="ARBA" id="ARBA00023004"/>
    </source>
</evidence>
<dbReference type="PROSITE" id="PS00086">
    <property type="entry name" value="CYTOCHROME_P450"/>
    <property type="match status" value="1"/>
</dbReference>
<dbReference type="Proteomes" id="UP000887226">
    <property type="component" value="Unassembled WGS sequence"/>
</dbReference>
<dbReference type="CDD" id="cd11060">
    <property type="entry name" value="CYP57A1-like"/>
    <property type="match status" value="1"/>
</dbReference>
<evidence type="ECO:0000256" key="1">
    <source>
        <dbReference type="ARBA" id="ARBA00001971"/>
    </source>
</evidence>
<comment type="caution">
    <text evidence="7">The sequence shown here is derived from an EMBL/GenBank/DDBJ whole genome shotgun (WGS) entry which is preliminary data.</text>
</comment>
<evidence type="ECO:0000256" key="2">
    <source>
        <dbReference type="ARBA" id="ARBA00022723"/>
    </source>
</evidence>
<dbReference type="PRINTS" id="PR00385">
    <property type="entry name" value="P450"/>
</dbReference>
<dbReference type="GO" id="GO:0020037">
    <property type="term" value="F:heme binding"/>
    <property type="evidence" value="ECO:0007669"/>
    <property type="project" value="InterPro"/>
</dbReference>
<evidence type="ECO:0000313" key="7">
    <source>
        <dbReference type="EMBL" id="KAG9240386.1"/>
    </source>
</evidence>
<dbReference type="InterPro" id="IPR002401">
    <property type="entry name" value="Cyt_P450_E_grp-I"/>
</dbReference>